<comment type="subcellular location">
    <subcellularLocation>
        <location evidence="1">Membrane</location>
        <topology evidence="1">Single-pass membrane protein</topology>
    </subcellularLocation>
</comment>
<dbReference type="Gene3D" id="1.10.287.110">
    <property type="entry name" value="DnaJ domain"/>
    <property type="match status" value="1"/>
</dbReference>
<dbReference type="SMART" id="SM00271">
    <property type="entry name" value="DnaJ"/>
    <property type="match status" value="1"/>
</dbReference>
<comment type="caution">
    <text evidence="8">The sequence shown here is derived from an EMBL/GenBank/DDBJ whole genome shotgun (WGS) entry which is preliminary data.</text>
</comment>
<comment type="similarity">
    <text evidence="5">Belongs to the TIM14 family.</text>
</comment>
<feature type="transmembrane region" description="Helical" evidence="6">
    <location>
        <begin position="32"/>
        <end position="50"/>
    </location>
</feature>
<name>A0A2V3U6R2_9HYPH</name>
<dbReference type="PROSITE" id="PS50076">
    <property type="entry name" value="DNAJ_2"/>
    <property type="match status" value="1"/>
</dbReference>
<evidence type="ECO:0000256" key="3">
    <source>
        <dbReference type="ARBA" id="ARBA00022989"/>
    </source>
</evidence>
<protein>
    <submittedName>
        <fullName evidence="8">DnaJ-like protein</fullName>
    </submittedName>
</protein>
<evidence type="ECO:0000256" key="1">
    <source>
        <dbReference type="ARBA" id="ARBA00004167"/>
    </source>
</evidence>
<evidence type="ECO:0000256" key="6">
    <source>
        <dbReference type="SAM" id="Phobius"/>
    </source>
</evidence>
<keyword evidence="2 6" id="KW-0812">Transmembrane</keyword>
<keyword evidence="3 6" id="KW-1133">Transmembrane helix</keyword>
<evidence type="ECO:0000256" key="5">
    <source>
        <dbReference type="ARBA" id="ARBA00038105"/>
    </source>
</evidence>
<keyword evidence="4 6" id="KW-0472">Membrane</keyword>
<evidence type="ECO:0000256" key="2">
    <source>
        <dbReference type="ARBA" id="ARBA00022692"/>
    </source>
</evidence>
<dbReference type="FunFam" id="1.10.287.110:FF:000001">
    <property type="entry name" value="Import inner membrane translocase subunit tim14"/>
    <property type="match status" value="1"/>
</dbReference>
<dbReference type="GO" id="GO:0016020">
    <property type="term" value="C:membrane"/>
    <property type="evidence" value="ECO:0007669"/>
    <property type="project" value="UniProtKB-SubCell"/>
</dbReference>
<accession>A0A2V3U6R2</accession>
<dbReference type="EMBL" id="QJJK01000006">
    <property type="protein sequence ID" value="PXW58178.1"/>
    <property type="molecule type" value="Genomic_DNA"/>
</dbReference>
<dbReference type="Proteomes" id="UP000248021">
    <property type="component" value="Unassembled WGS sequence"/>
</dbReference>
<keyword evidence="9" id="KW-1185">Reference proteome</keyword>
<dbReference type="PANTHER" id="PTHR12763:SF28">
    <property type="entry name" value="GEO10507P1-RELATED"/>
    <property type="match status" value="1"/>
</dbReference>
<dbReference type="InterPro" id="IPR036869">
    <property type="entry name" value="J_dom_sf"/>
</dbReference>
<evidence type="ECO:0000313" key="8">
    <source>
        <dbReference type="EMBL" id="PXW58178.1"/>
    </source>
</evidence>
<organism evidence="8 9">
    <name type="scientific">Chelatococcus asaccharovorans</name>
    <dbReference type="NCBI Taxonomy" id="28210"/>
    <lineage>
        <taxon>Bacteria</taxon>
        <taxon>Pseudomonadati</taxon>
        <taxon>Pseudomonadota</taxon>
        <taxon>Alphaproteobacteria</taxon>
        <taxon>Hyphomicrobiales</taxon>
        <taxon>Chelatococcaceae</taxon>
        <taxon>Chelatococcus</taxon>
    </lineage>
</organism>
<feature type="domain" description="J" evidence="7">
    <location>
        <begin position="191"/>
        <end position="244"/>
    </location>
</feature>
<evidence type="ECO:0000259" key="7">
    <source>
        <dbReference type="PROSITE" id="PS50076"/>
    </source>
</evidence>
<reference evidence="8 9" key="1">
    <citation type="submission" date="2018-05" db="EMBL/GenBank/DDBJ databases">
        <title>Genomic Encyclopedia of Type Strains, Phase IV (KMG-IV): sequencing the most valuable type-strain genomes for metagenomic binning, comparative biology and taxonomic classification.</title>
        <authorList>
            <person name="Goeker M."/>
        </authorList>
    </citation>
    <scope>NUCLEOTIDE SEQUENCE [LARGE SCALE GENOMIC DNA]</scope>
    <source>
        <strain evidence="8 9">DSM 6462</strain>
    </source>
</reference>
<evidence type="ECO:0000313" key="9">
    <source>
        <dbReference type="Proteomes" id="UP000248021"/>
    </source>
</evidence>
<dbReference type="RefSeq" id="WP_110375466.1">
    <property type="nucleotide sequence ID" value="NZ_JAHBRY010000001.1"/>
</dbReference>
<dbReference type="Pfam" id="PF00226">
    <property type="entry name" value="DnaJ"/>
    <property type="match status" value="1"/>
</dbReference>
<dbReference type="SUPFAM" id="SSF46565">
    <property type="entry name" value="Chaperone J-domain"/>
    <property type="match status" value="1"/>
</dbReference>
<dbReference type="InterPro" id="IPR001623">
    <property type="entry name" value="DnaJ_domain"/>
</dbReference>
<dbReference type="AlphaFoldDB" id="A0A2V3U6R2"/>
<dbReference type="CDD" id="cd06257">
    <property type="entry name" value="DnaJ"/>
    <property type="match status" value="1"/>
</dbReference>
<sequence length="244" mass="26433">MIFLAAGCLALLFFWWLGRNYAKADPKALAKLLRRAGGVAVMGVAALLLLRGRFDMALPLAGLGWWMFNGGAFYLPGNLGAYWPGRQGGGAKPQPGRRSSVRSVMVAMELDHDTGDLTGQVVSGPHAGRDLGSFAQEDLVALRASALGSDPEGARLLEAYLDRRFPTWREYAQADLHARRGGGDRAMTQEEALQILGLAAGAREDEIRSAHRALMKKLHPDQGGSTYLASRVNQAKDVLLNRHN</sequence>
<gene>
    <name evidence="8" type="ORF">C7450_106354</name>
</gene>
<proteinExistence type="inferred from homology"/>
<evidence type="ECO:0000256" key="4">
    <source>
        <dbReference type="ARBA" id="ARBA00023136"/>
    </source>
</evidence>
<dbReference type="OrthoDB" id="9811070at2"/>
<dbReference type="PANTHER" id="PTHR12763">
    <property type="match status" value="1"/>
</dbReference>